<sequence length="37" mass="3890">MSAEQGRPPPAAVVIGKTCGARREGGHLGLKVSWVSW</sequence>
<organism evidence="1">
    <name type="scientific">Nothobranchius kadleci</name>
    <name type="common">African annual killifish</name>
    <dbReference type="NCBI Taxonomy" id="1051664"/>
    <lineage>
        <taxon>Eukaryota</taxon>
        <taxon>Metazoa</taxon>
        <taxon>Chordata</taxon>
        <taxon>Craniata</taxon>
        <taxon>Vertebrata</taxon>
        <taxon>Euteleostomi</taxon>
        <taxon>Actinopterygii</taxon>
        <taxon>Neopterygii</taxon>
        <taxon>Teleostei</taxon>
        <taxon>Neoteleostei</taxon>
        <taxon>Acanthomorphata</taxon>
        <taxon>Ovalentaria</taxon>
        <taxon>Atherinomorphae</taxon>
        <taxon>Cyprinodontiformes</taxon>
        <taxon>Nothobranchiidae</taxon>
        <taxon>Nothobranchius</taxon>
    </lineage>
</organism>
<reference evidence="1" key="1">
    <citation type="submission" date="2016-05" db="EMBL/GenBank/DDBJ databases">
        <authorList>
            <person name="Lavstsen T."/>
            <person name="Jespersen J.S."/>
        </authorList>
    </citation>
    <scope>NUCLEOTIDE SEQUENCE</scope>
    <source>
        <tissue evidence="1">Brain</tissue>
    </source>
</reference>
<evidence type="ECO:0000313" key="1">
    <source>
        <dbReference type="EMBL" id="SBP65529.1"/>
    </source>
</evidence>
<reference evidence="1" key="2">
    <citation type="submission" date="2016-06" db="EMBL/GenBank/DDBJ databases">
        <title>The genome of a short-lived fish provides insights into sex chromosome evolution and the genetic control of aging.</title>
        <authorList>
            <person name="Reichwald K."/>
            <person name="Felder M."/>
            <person name="Petzold A."/>
            <person name="Koch P."/>
            <person name="Groth M."/>
            <person name="Platzer M."/>
        </authorList>
    </citation>
    <scope>NUCLEOTIDE SEQUENCE</scope>
    <source>
        <tissue evidence="1">Brain</tissue>
    </source>
</reference>
<feature type="non-terminal residue" evidence="1">
    <location>
        <position position="37"/>
    </location>
</feature>
<dbReference type="AlphaFoldDB" id="A0A1A8BE73"/>
<name>A0A1A8BE73_NOTKA</name>
<accession>A0A1A8BE73</accession>
<gene>
    <name evidence="1" type="primary">POU5F1</name>
</gene>
<dbReference type="EMBL" id="HADZ01001588">
    <property type="protein sequence ID" value="SBP65529.1"/>
    <property type="molecule type" value="Transcribed_RNA"/>
</dbReference>
<proteinExistence type="predicted"/>
<protein>
    <submittedName>
        <fullName evidence="1">POU domain, class 5, transcription factor 1</fullName>
    </submittedName>
</protein>